<name>A0A1H5C0P4_9NOCA</name>
<evidence type="ECO:0000313" key="5">
    <source>
        <dbReference type="Proteomes" id="UP000183561"/>
    </source>
</evidence>
<dbReference type="SUPFAM" id="SSF63411">
    <property type="entry name" value="LuxS/MPP-like metallohydrolase"/>
    <property type="match status" value="2"/>
</dbReference>
<comment type="similarity">
    <text evidence="1">Belongs to the peptidase M16 family.</text>
</comment>
<feature type="domain" description="Peptidase M16 C-terminal" evidence="3">
    <location>
        <begin position="169"/>
        <end position="343"/>
    </location>
</feature>
<dbReference type="Pfam" id="PF00675">
    <property type="entry name" value="Peptidase_M16"/>
    <property type="match status" value="1"/>
</dbReference>
<accession>A0A1H5C0P4</accession>
<dbReference type="RefSeq" id="WP_072943204.1">
    <property type="nucleotide sequence ID" value="NZ_CP070609.1"/>
</dbReference>
<evidence type="ECO:0000256" key="1">
    <source>
        <dbReference type="ARBA" id="ARBA00007261"/>
    </source>
</evidence>
<reference evidence="5" key="1">
    <citation type="submission" date="2016-10" db="EMBL/GenBank/DDBJ databases">
        <authorList>
            <person name="Varghese N."/>
            <person name="Submissions S."/>
        </authorList>
    </citation>
    <scope>NUCLEOTIDE SEQUENCE [LARGE SCALE GENOMIC DNA]</scope>
    <source>
        <strain evidence="5">DSM 44498</strain>
    </source>
</reference>
<dbReference type="Proteomes" id="UP000183561">
    <property type="component" value="Unassembled WGS sequence"/>
</dbReference>
<dbReference type="PANTHER" id="PTHR11851:SF49">
    <property type="entry name" value="MITOCHONDRIAL-PROCESSING PEPTIDASE SUBUNIT ALPHA"/>
    <property type="match status" value="1"/>
</dbReference>
<organism evidence="4 5">
    <name type="scientific">Rhodococcus koreensis</name>
    <dbReference type="NCBI Taxonomy" id="99653"/>
    <lineage>
        <taxon>Bacteria</taxon>
        <taxon>Bacillati</taxon>
        <taxon>Actinomycetota</taxon>
        <taxon>Actinomycetes</taxon>
        <taxon>Mycobacteriales</taxon>
        <taxon>Nocardiaceae</taxon>
        <taxon>Rhodococcus</taxon>
    </lineage>
</organism>
<evidence type="ECO:0000259" key="3">
    <source>
        <dbReference type="Pfam" id="PF05193"/>
    </source>
</evidence>
<dbReference type="OrthoDB" id="9811314at2"/>
<dbReference type="InterPro" id="IPR011249">
    <property type="entry name" value="Metalloenz_LuxS/M16"/>
</dbReference>
<keyword evidence="5" id="KW-1185">Reference proteome</keyword>
<evidence type="ECO:0000313" key="4">
    <source>
        <dbReference type="EMBL" id="SED60302.1"/>
    </source>
</evidence>
<dbReference type="GO" id="GO:0046872">
    <property type="term" value="F:metal ion binding"/>
    <property type="evidence" value="ECO:0007669"/>
    <property type="project" value="InterPro"/>
</dbReference>
<feature type="domain" description="Peptidase M16 N-terminal" evidence="2">
    <location>
        <begin position="23"/>
        <end position="161"/>
    </location>
</feature>
<dbReference type="InterPro" id="IPR050361">
    <property type="entry name" value="MPP/UQCRC_Complex"/>
</dbReference>
<dbReference type="EMBL" id="FNSV01000005">
    <property type="protein sequence ID" value="SED60302.1"/>
    <property type="molecule type" value="Genomic_DNA"/>
</dbReference>
<protein>
    <submittedName>
        <fullName evidence="4">Predicted Zn-dependent peptidase</fullName>
    </submittedName>
</protein>
<evidence type="ECO:0000259" key="2">
    <source>
        <dbReference type="Pfam" id="PF00675"/>
    </source>
</evidence>
<dbReference type="AlphaFoldDB" id="A0A1H5C0P4"/>
<gene>
    <name evidence="4" type="ORF">SAMN04490239_8949</name>
</gene>
<dbReference type="InterPro" id="IPR007863">
    <property type="entry name" value="Peptidase_M16_C"/>
</dbReference>
<proteinExistence type="inferred from homology"/>
<dbReference type="Pfam" id="PF05193">
    <property type="entry name" value="Peptidase_M16_C"/>
    <property type="match status" value="1"/>
</dbReference>
<dbReference type="InterPro" id="IPR011765">
    <property type="entry name" value="Pept_M16_N"/>
</dbReference>
<dbReference type="PANTHER" id="PTHR11851">
    <property type="entry name" value="METALLOPROTEASE"/>
    <property type="match status" value="1"/>
</dbReference>
<dbReference type="Gene3D" id="3.30.830.10">
    <property type="entry name" value="Metalloenzyme, LuxS/M16 peptidase-like"/>
    <property type="match status" value="2"/>
</dbReference>
<sequence>MARIVSETLDNGLPLHRIRVDGTRATTILIAFDAGARAERRDENGMAHFLEHVVFKGGEKYEDHRTINRTAEQLGARTNAATSHDLVAFHITVRAEAAPQAIDLVTDFVARPRLDENHLDMERGVVAQEIARYLDQPAYVASRMSALATFGDHPLGRPVLGRVEHLPTFTRAALLSFRQRRWAGCRGGAFIIGNIDHVSDDGEISDLFERFPTLEEPEPYESAPDFLPRTLVERRDTNQSHLRMSYRLDYDVTDAKARAAARICAIILGGSPSSRFNDEIREQRGLCYSISAGIRECADVGVLNLAAGLASANCVEAYTRMREIVAELCAQGPTDEEVARARAVAAGRRVLAFEDTYTVALHTAHQAIVHHGDLDPDALIAELDAVTIDDVHDIASAIDPDKPSVACLGPHDAEEF</sequence>